<evidence type="ECO:0000256" key="4">
    <source>
        <dbReference type="ARBA" id="ARBA00023008"/>
    </source>
</evidence>
<dbReference type="Pfam" id="PF00394">
    <property type="entry name" value="Cu-oxidase"/>
    <property type="match status" value="1"/>
</dbReference>
<sequence length="690" mass="78399">MHLIHLSRCKLGWVSRLFRCALLFTVFRETASYGLPFSTKPASIWSELLWNNQSQDTLGSSSNRIVPGEQCDRPCIAGEQPLTCHFHWKLENFASMGSSCWNCSRGVRSHCFHPQCVTTDGTERGILTINRQLPGPMVHVCKHDTVVVDVENHLEGAGSTIHWHGFHQHATPWMDGVPMVTQCPIPQGTTFRYRFEAVEAGTQFYHSHAGFQKANGHYGMIVVRNPADLNQAQYDHDLSEHRIIIADWTRDLVEKWVPGIQSESMRIDSILINGRGRYFNATIGSRTEAPLTVYRVEYGQRYRFRLISSGSQYCPFQLQIQNHTMLVISTDGGTVQPEHSFDTLVSISGERYDFVLAANQPPGNYWVRVRSIGFCDPMRVEDFAILSYVMPETSVAEEGLTVEQTLAFPPNERMPAFDEPYPIGTILNHQTAPCYTPNDTYVCAADLESYEMFRDEKLIEAVPDRSFLLGFYVKRANNSLLFSDRGSGHFATVLDDFNTIGATNMISYEPPSFPLLIQPELIVDENAQFCNVSHKPAHCSDDKLCFCTHRLKVKHNDIVEIVLIDTAPVVQAFYHPFHLHGHRFIVTDTGRFPSNVTTDLFDYIRGLRTMRRPNAHNPPYKDTMSIPNRGFVKIRFRANNPGFWLVHCHFEWHLANGMALVLQIGEPEEMRKPPADFPRCGNYVPPINGV</sequence>
<keyword evidence="2" id="KW-0479">Metal-binding</keyword>
<keyword evidence="9" id="KW-1185">Reference proteome</keyword>
<dbReference type="GO" id="GO:0016491">
    <property type="term" value="F:oxidoreductase activity"/>
    <property type="evidence" value="ECO:0007669"/>
    <property type="project" value="UniProtKB-KW"/>
</dbReference>
<evidence type="ECO:0000256" key="1">
    <source>
        <dbReference type="ARBA" id="ARBA00010609"/>
    </source>
</evidence>
<proteinExistence type="inferred from homology"/>
<dbReference type="InterPro" id="IPR045087">
    <property type="entry name" value="Cu-oxidase_fam"/>
</dbReference>
<accession>A0A182F3R5</accession>
<keyword evidence="3" id="KW-0560">Oxidoreductase</keyword>
<evidence type="ECO:0000259" key="6">
    <source>
        <dbReference type="Pfam" id="PF07731"/>
    </source>
</evidence>
<dbReference type="InterPro" id="IPR001117">
    <property type="entry name" value="Cu-oxidase_2nd"/>
</dbReference>
<dbReference type="Pfam" id="PF07731">
    <property type="entry name" value="Cu-oxidase_2"/>
    <property type="match status" value="1"/>
</dbReference>
<reference evidence="8 9" key="1">
    <citation type="journal article" date="2017" name="G3 (Bethesda)">
        <title>The Physical Genome Mapping of Anopheles albimanus Corrected Scaffold Misassemblies and Identified Interarm Rearrangements in Genus Anopheles.</title>
        <authorList>
            <person name="Artemov G.N."/>
            <person name="Peery A.N."/>
            <person name="Jiang X."/>
            <person name="Tu Z."/>
            <person name="Stegniy V.N."/>
            <person name="Sharakhova M.V."/>
            <person name="Sharakhov I.V."/>
        </authorList>
    </citation>
    <scope>NUCLEOTIDE SEQUENCE [LARGE SCALE GENOMIC DNA]</scope>
    <source>
        <strain evidence="8 9">ALBI9_A</strain>
    </source>
</reference>
<feature type="domain" description="Plastocyanin-like" evidence="5">
    <location>
        <begin position="243"/>
        <end position="373"/>
    </location>
</feature>
<dbReference type="EnsemblMetazoa" id="AALB001105-RA">
    <property type="protein sequence ID" value="AALB001105-PA"/>
    <property type="gene ID" value="AALB001105"/>
</dbReference>
<dbReference type="SUPFAM" id="SSF49503">
    <property type="entry name" value="Cupredoxins"/>
    <property type="match status" value="3"/>
</dbReference>
<keyword evidence="4" id="KW-0186">Copper</keyword>
<dbReference type="PROSITE" id="PS00079">
    <property type="entry name" value="MULTICOPPER_OXIDASE1"/>
    <property type="match status" value="1"/>
</dbReference>
<dbReference type="InterPro" id="IPR011706">
    <property type="entry name" value="Cu-oxidase_C"/>
</dbReference>
<dbReference type="GO" id="GO:0005507">
    <property type="term" value="F:copper ion binding"/>
    <property type="evidence" value="ECO:0007669"/>
    <property type="project" value="InterPro"/>
</dbReference>
<comment type="similarity">
    <text evidence="1">Belongs to the multicopper oxidase family.</text>
</comment>
<dbReference type="Pfam" id="PF07732">
    <property type="entry name" value="Cu-oxidase_3"/>
    <property type="match status" value="1"/>
</dbReference>
<dbReference type="InterPro" id="IPR002355">
    <property type="entry name" value="Cu_oxidase_Cu_BS"/>
</dbReference>
<name>A0A182F3R5_ANOAL</name>
<dbReference type="FunFam" id="2.60.40.420:FF:000031">
    <property type="entry name" value="Laccase-2 isoform A"/>
    <property type="match status" value="1"/>
</dbReference>
<evidence type="ECO:0000256" key="3">
    <source>
        <dbReference type="ARBA" id="ARBA00023002"/>
    </source>
</evidence>
<dbReference type="InterPro" id="IPR008972">
    <property type="entry name" value="Cupredoxin"/>
</dbReference>
<reference evidence="8" key="2">
    <citation type="submission" date="2022-08" db="UniProtKB">
        <authorList>
            <consortium name="EnsemblMetazoa"/>
        </authorList>
    </citation>
    <scope>IDENTIFICATION</scope>
    <source>
        <strain evidence="8">STECLA/ALBI9_A</strain>
    </source>
</reference>
<dbReference type="CDD" id="cd13884">
    <property type="entry name" value="CuRO_2_tcLCC_insect_like"/>
    <property type="match status" value="1"/>
</dbReference>
<dbReference type="FunFam" id="2.60.40.420:FF:000045">
    <property type="entry name" value="Laccase 2"/>
    <property type="match status" value="1"/>
</dbReference>
<dbReference type="STRING" id="7167.A0A182F3R5"/>
<dbReference type="InterPro" id="IPR033138">
    <property type="entry name" value="Cu_oxidase_CS"/>
</dbReference>
<feature type="domain" description="Plastocyanin-like" evidence="6">
    <location>
        <begin position="531"/>
        <end position="665"/>
    </location>
</feature>
<evidence type="ECO:0000313" key="9">
    <source>
        <dbReference type="Proteomes" id="UP000069272"/>
    </source>
</evidence>
<evidence type="ECO:0000259" key="7">
    <source>
        <dbReference type="Pfam" id="PF07732"/>
    </source>
</evidence>
<organism evidence="8 9">
    <name type="scientific">Anopheles albimanus</name>
    <name type="common">New world malaria mosquito</name>
    <dbReference type="NCBI Taxonomy" id="7167"/>
    <lineage>
        <taxon>Eukaryota</taxon>
        <taxon>Metazoa</taxon>
        <taxon>Ecdysozoa</taxon>
        <taxon>Arthropoda</taxon>
        <taxon>Hexapoda</taxon>
        <taxon>Insecta</taxon>
        <taxon>Pterygota</taxon>
        <taxon>Neoptera</taxon>
        <taxon>Endopterygota</taxon>
        <taxon>Diptera</taxon>
        <taxon>Nematocera</taxon>
        <taxon>Culicoidea</taxon>
        <taxon>Culicidae</taxon>
        <taxon>Anophelinae</taxon>
        <taxon>Anopheles</taxon>
    </lineage>
</organism>
<dbReference type="PROSITE" id="PS00080">
    <property type="entry name" value="MULTICOPPER_OXIDASE2"/>
    <property type="match status" value="1"/>
</dbReference>
<protein>
    <submittedName>
        <fullName evidence="8">Uncharacterized protein</fullName>
    </submittedName>
</protein>
<dbReference type="AlphaFoldDB" id="A0A182F3R5"/>
<feature type="domain" description="Plastocyanin-like" evidence="7">
    <location>
        <begin position="117"/>
        <end position="227"/>
    </location>
</feature>
<dbReference type="VEuPathDB" id="VectorBase:AALB001105"/>
<evidence type="ECO:0000256" key="2">
    <source>
        <dbReference type="ARBA" id="ARBA00022723"/>
    </source>
</evidence>
<dbReference type="PANTHER" id="PTHR11709">
    <property type="entry name" value="MULTI-COPPER OXIDASE"/>
    <property type="match status" value="1"/>
</dbReference>
<dbReference type="GO" id="GO:0006826">
    <property type="term" value="P:iron ion transport"/>
    <property type="evidence" value="ECO:0007669"/>
    <property type="project" value="TreeGrafter"/>
</dbReference>
<dbReference type="GO" id="GO:0005886">
    <property type="term" value="C:plasma membrane"/>
    <property type="evidence" value="ECO:0007669"/>
    <property type="project" value="TreeGrafter"/>
</dbReference>
<dbReference type="InterPro" id="IPR011707">
    <property type="entry name" value="Cu-oxidase-like_N"/>
</dbReference>
<dbReference type="Proteomes" id="UP000069272">
    <property type="component" value="Chromosome 2L"/>
</dbReference>
<dbReference type="CDD" id="cd13905">
    <property type="entry name" value="CuRO_3_tcLLC2_insect_like"/>
    <property type="match status" value="1"/>
</dbReference>
<dbReference type="CDD" id="cd13858">
    <property type="entry name" value="CuRO_1_tcLCC2_insect_like"/>
    <property type="match status" value="1"/>
</dbReference>
<evidence type="ECO:0000313" key="8">
    <source>
        <dbReference type="EnsemblMetazoa" id="AALB001105-PA"/>
    </source>
</evidence>
<dbReference type="VEuPathDB" id="VectorBase:AALB20_026246"/>
<dbReference type="Gene3D" id="2.60.40.420">
    <property type="entry name" value="Cupredoxins - blue copper proteins"/>
    <property type="match status" value="3"/>
</dbReference>
<evidence type="ECO:0000259" key="5">
    <source>
        <dbReference type="Pfam" id="PF00394"/>
    </source>
</evidence>
<dbReference type="PANTHER" id="PTHR11709:SF394">
    <property type="entry name" value="FI03373P-RELATED"/>
    <property type="match status" value="1"/>
</dbReference>